<keyword evidence="5 6" id="KW-0472">Membrane</keyword>
<feature type="transmembrane region" description="Helical" evidence="6">
    <location>
        <begin position="252"/>
        <end position="271"/>
    </location>
</feature>
<dbReference type="InterPro" id="IPR044878">
    <property type="entry name" value="UbiA_sf"/>
</dbReference>
<keyword evidence="2" id="KW-1003">Cell membrane</keyword>
<keyword evidence="7" id="KW-0808">Transferase</keyword>
<dbReference type="RefSeq" id="WP_200797098.1">
    <property type="nucleotide sequence ID" value="NZ_FQYR01000003.1"/>
</dbReference>
<feature type="transmembrane region" description="Helical" evidence="6">
    <location>
        <begin position="124"/>
        <end position="144"/>
    </location>
</feature>
<evidence type="ECO:0000256" key="4">
    <source>
        <dbReference type="ARBA" id="ARBA00022989"/>
    </source>
</evidence>
<organism evidence="7 8">
    <name type="scientific">Rubritalea squalenifaciens DSM 18772</name>
    <dbReference type="NCBI Taxonomy" id="1123071"/>
    <lineage>
        <taxon>Bacteria</taxon>
        <taxon>Pseudomonadati</taxon>
        <taxon>Verrucomicrobiota</taxon>
        <taxon>Verrucomicrobiia</taxon>
        <taxon>Verrucomicrobiales</taxon>
        <taxon>Rubritaleaceae</taxon>
        <taxon>Rubritalea</taxon>
    </lineage>
</organism>
<evidence type="ECO:0000256" key="2">
    <source>
        <dbReference type="ARBA" id="ARBA00022475"/>
    </source>
</evidence>
<dbReference type="InterPro" id="IPR000537">
    <property type="entry name" value="UbiA_prenyltransferase"/>
</dbReference>
<dbReference type="EMBL" id="FQYR01000003">
    <property type="protein sequence ID" value="SHJ39581.1"/>
    <property type="molecule type" value="Genomic_DNA"/>
</dbReference>
<feature type="transmembrane region" description="Helical" evidence="6">
    <location>
        <begin position="23"/>
        <end position="42"/>
    </location>
</feature>
<evidence type="ECO:0000313" key="8">
    <source>
        <dbReference type="Proteomes" id="UP000184510"/>
    </source>
</evidence>
<feature type="transmembrane region" description="Helical" evidence="6">
    <location>
        <begin position="183"/>
        <end position="200"/>
    </location>
</feature>
<accession>A0A1M6IYQ3</accession>
<dbReference type="Proteomes" id="UP000184510">
    <property type="component" value="Unassembled WGS sequence"/>
</dbReference>
<keyword evidence="4 6" id="KW-1133">Transmembrane helix</keyword>
<evidence type="ECO:0000256" key="6">
    <source>
        <dbReference type="SAM" id="Phobius"/>
    </source>
</evidence>
<proteinExistence type="predicted"/>
<dbReference type="GO" id="GO:0016765">
    <property type="term" value="F:transferase activity, transferring alkyl or aryl (other than methyl) groups"/>
    <property type="evidence" value="ECO:0007669"/>
    <property type="project" value="InterPro"/>
</dbReference>
<dbReference type="Gene3D" id="1.10.357.140">
    <property type="entry name" value="UbiA prenyltransferase"/>
    <property type="match status" value="1"/>
</dbReference>
<feature type="transmembrane region" description="Helical" evidence="6">
    <location>
        <begin position="227"/>
        <end position="246"/>
    </location>
</feature>
<evidence type="ECO:0000313" key="7">
    <source>
        <dbReference type="EMBL" id="SHJ39581.1"/>
    </source>
</evidence>
<comment type="subcellular location">
    <subcellularLocation>
        <location evidence="1">Membrane</location>
        <topology evidence="1">Multi-pass membrane protein</topology>
    </subcellularLocation>
</comment>
<sequence length="309" mass="35099">MTTVPPEKPGFLRKWSIYQKERFPVLQHGLLIIAFSSSAVAYSAMLCKDPTPAWQAFLVAFITCFIFFLQLRIADEFKDIEEDTRYRPYRPVPRGLISLRELGWLFALGASIQLGLALLYFPPLVFVLLIGWVYLSLMSVEFFARDWLKARPITYLWTHMLIMPIVDFYATACHWYPSGNKPYLGLAFFLAASFFNGIVIEIGRKLRQPIDEEAGVPTYSKLWGKKAACLVWLGSLTCTLLFAILAANLINWILPLAISLGILLLVSLVASVRFNRSDRSGKVFETISGLWTLALYLNLGLLPFWSLQP</sequence>
<dbReference type="InParanoid" id="A0A1M6IYQ3"/>
<feature type="transmembrane region" description="Helical" evidence="6">
    <location>
        <begin position="54"/>
        <end position="74"/>
    </location>
</feature>
<keyword evidence="3 6" id="KW-0812">Transmembrane</keyword>
<dbReference type="Pfam" id="PF01040">
    <property type="entry name" value="UbiA"/>
    <property type="match status" value="1"/>
</dbReference>
<dbReference type="AlphaFoldDB" id="A0A1M6IYQ3"/>
<gene>
    <name evidence="7" type="ORF">SAMN02745181_1955</name>
</gene>
<feature type="transmembrane region" description="Helical" evidence="6">
    <location>
        <begin position="95"/>
        <end position="118"/>
    </location>
</feature>
<reference evidence="7 8" key="1">
    <citation type="submission" date="2016-11" db="EMBL/GenBank/DDBJ databases">
        <authorList>
            <person name="Jaros S."/>
            <person name="Januszkiewicz K."/>
            <person name="Wedrychowicz H."/>
        </authorList>
    </citation>
    <scope>NUCLEOTIDE SEQUENCE [LARGE SCALE GENOMIC DNA]</scope>
    <source>
        <strain evidence="7 8">DSM 18772</strain>
    </source>
</reference>
<feature type="transmembrane region" description="Helical" evidence="6">
    <location>
        <begin position="283"/>
        <end position="305"/>
    </location>
</feature>
<keyword evidence="8" id="KW-1185">Reference proteome</keyword>
<dbReference type="STRING" id="1123071.SAMN02745181_1955"/>
<dbReference type="GO" id="GO:0016020">
    <property type="term" value="C:membrane"/>
    <property type="evidence" value="ECO:0007669"/>
    <property type="project" value="UniProtKB-SubCell"/>
</dbReference>
<evidence type="ECO:0000256" key="3">
    <source>
        <dbReference type="ARBA" id="ARBA00022692"/>
    </source>
</evidence>
<evidence type="ECO:0000256" key="5">
    <source>
        <dbReference type="ARBA" id="ARBA00023136"/>
    </source>
</evidence>
<evidence type="ECO:0000256" key="1">
    <source>
        <dbReference type="ARBA" id="ARBA00004141"/>
    </source>
</evidence>
<name>A0A1M6IYQ3_9BACT</name>
<protein>
    <submittedName>
        <fullName evidence="7">4-hydroxybenzoate polyprenyltransferase</fullName>
    </submittedName>
</protein>
<feature type="transmembrane region" description="Helical" evidence="6">
    <location>
        <begin position="156"/>
        <end position="177"/>
    </location>
</feature>